<evidence type="ECO:0000313" key="2">
    <source>
        <dbReference type="Proteomes" id="UP001177021"/>
    </source>
</evidence>
<name>A0ACB0KPY6_TRIPR</name>
<sequence length="143" mass="17033">MKFATCVFHVLCFCASIIIVLTIMQQKQYLFGSDEYYVQVINGFTNNSSVPLIIWCSSKEMNLGGRGLQEHDDFSWIMRPNLWSSNYMKCTMKWDSKRKSFDAFKASRDIERCGLYKLCFWRVTQDGFYFSNDQVNWKKEFNW</sequence>
<comment type="caution">
    <text evidence="1">The sequence shown here is derived from an EMBL/GenBank/DDBJ whole genome shotgun (WGS) entry which is preliminary data.</text>
</comment>
<proteinExistence type="predicted"/>
<accession>A0ACB0KPY6</accession>
<evidence type="ECO:0000313" key="1">
    <source>
        <dbReference type="EMBL" id="CAJ2657989.1"/>
    </source>
</evidence>
<gene>
    <name evidence="1" type="ORF">MILVUS5_LOCUS24448</name>
</gene>
<reference evidence="1" key="1">
    <citation type="submission" date="2023-10" db="EMBL/GenBank/DDBJ databases">
        <authorList>
            <person name="Rodriguez Cubillos JULIANA M."/>
            <person name="De Vega J."/>
        </authorList>
    </citation>
    <scope>NUCLEOTIDE SEQUENCE</scope>
</reference>
<keyword evidence="2" id="KW-1185">Reference proteome</keyword>
<organism evidence="1 2">
    <name type="scientific">Trifolium pratense</name>
    <name type="common">Red clover</name>
    <dbReference type="NCBI Taxonomy" id="57577"/>
    <lineage>
        <taxon>Eukaryota</taxon>
        <taxon>Viridiplantae</taxon>
        <taxon>Streptophyta</taxon>
        <taxon>Embryophyta</taxon>
        <taxon>Tracheophyta</taxon>
        <taxon>Spermatophyta</taxon>
        <taxon>Magnoliopsida</taxon>
        <taxon>eudicotyledons</taxon>
        <taxon>Gunneridae</taxon>
        <taxon>Pentapetalae</taxon>
        <taxon>rosids</taxon>
        <taxon>fabids</taxon>
        <taxon>Fabales</taxon>
        <taxon>Fabaceae</taxon>
        <taxon>Papilionoideae</taxon>
        <taxon>50 kb inversion clade</taxon>
        <taxon>NPAAA clade</taxon>
        <taxon>Hologalegina</taxon>
        <taxon>IRL clade</taxon>
        <taxon>Trifolieae</taxon>
        <taxon>Trifolium</taxon>
    </lineage>
</organism>
<dbReference type="Proteomes" id="UP001177021">
    <property type="component" value="Unassembled WGS sequence"/>
</dbReference>
<dbReference type="EMBL" id="CASHSV030000311">
    <property type="protein sequence ID" value="CAJ2657989.1"/>
    <property type="molecule type" value="Genomic_DNA"/>
</dbReference>
<protein>
    <submittedName>
        <fullName evidence="1">Uncharacterized protein</fullName>
    </submittedName>
</protein>